<sequence length="171" mass="18400">MLAAMPRSTRRSALLGLLVLSLAACAPAPIYKTTAQSTPALPGTVMAAPHLYQGKDVVWAGRILGVDNFRDHSEIQIQAYPSDSSQRPILKRQPNTRFVAVLPGFVEPLDYPVGTPITVAGRFVGTRVYPAGEVRLILPLVSVAQAHRWTAQEMDAGHTHFQFGIGAGVGF</sequence>
<dbReference type="PROSITE" id="PS51257">
    <property type="entry name" value="PROKAR_LIPOPROTEIN"/>
    <property type="match status" value="1"/>
</dbReference>
<keyword evidence="2" id="KW-0449">Lipoprotein</keyword>
<dbReference type="PANTHER" id="PTHR37530:SF1">
    <property type="entry name" value="OUTER MEMBRANE PROTEIN SLP"/>
    <property type="match status" value="1"/>
</dbReference>
<reference evidence="2" key="1">
    <citation type="submission" date="2012-02" db="EMBL/GenBank/DDBJ databases">
        <title>The complete genome of Frateuria aurantia DSM 6220.</title>
        <authorList>
            <consortium name="US DOE Joint Genome Institute (JGI-PGF)"/>
            <person name="Lucas S."/>
            <person name="Copeland A."/>
            <person name="Lapidus A."/>
            <person name="Glavina del Rio T."/>
            <person name="Dalin E."/>
            <person name="Tice H."/>
            <person name="Bruce D."/>
            <person name="Goodwin L."/>
            <person name="Pitluck S."/>
            <person name="Peters L."/>
            <person name="Ovchinnikova G."/>
            <person name="Teshima H."/>
            <person name="Kyrpides N."/>
            <person name="Mavromatis K."/>
            <person name="Ivanova N."/>
            <person name="Brettin T."/>
            <person name="Detter J.C."/>
            <person name="Han C."/>
            <person name="Larimer F."/>
            <person name="Land M."/>
            <person name="Hauser L."/>
            <person name="Markowitz V."/>
            <person name="Cheng J.-F."/>
            <person name="Hugenholtz P."/>
            <person name="Woyke T."/>
            <person name="Wu D."/>
            <person name="Brambilla E."/>
            <person name="Klenk H.-P."/>
            <person name="Eisen J.A."/>
        </authorList>
    </citation>
    <scope>NUCLEOTIDE SEQUENCE</scope>
    <source>
        <strain evidence="2">DSM 6220</strain>
    </source>
</reference>
<dbReference type="EMBL" id="CP003350">
    <property type="protein sequence ID" value="AFC85368.1"/>
    <property type="molecule type" value="Genomic_DNA"/>
</dbReference>
<gene>
    <name evidence="2" type="ordered locus">Fraau_0899</name>
</gene>
<accession>H8L1K8</accession>
<feature type="signal peptide" evidence="1">
    <location>
        <begin position="1"/>
        <end position="26"/>
    </location>
</feature>
<evidence type="ECO:0000313" key="3">
    <source>
        <dbReference type="Proteomes" id="UP000005234"/>
    </source>
</evidence>
<proteinExistence type="predicted"/>
<dbReference type="InterPro" id="IPR004658">
    <property type="entry name" value="OMP_Slp"/>
</dbReference>
<dbReference type="AlphaFoldDB" id="H8L1K8"/>
<dbReference type="Proteomes" id="UP000005234">
    <property type="component" value="Chromosome"/>
</dbReference>
<dbReference type="PANTHER" id="PTHR37530">
    <property type="entry name" value="OUTER MEMBRANE PROTEIN SLP"/>
    <property type="match status" value="1"/>
</dbReference>
<organism evidence="2 3">
    <name type="scientific">Frateuria aurantia (strain ATCC 33424 / DSM 6220 / KCTC 2777 / LMG 1558 / NBRC 3245 / NCIMB 13370)</name>
    <name type="common">Acetobacter aurantius</name>
    <dbReference type="NCBI Taxonomy" id="767434"/>
    <lineage>
        <taxon>Bacteria</taxon>
        <taxon>Pseudomonadati</taxon>
        <taxon>Pseudomonadota</taxon>
        <taxon>Gammaproteobacteria</taxon>
        <taxon>Lysobacterales</taxon>
        <taxon>Rhodanobacteraceae</taxon>
        <taxon>Frateuria</taxon>
    </lineage>
</organism>
<evidence type="ECO:0000256" key="1">
    <source>
        <dbReference type="SAM" id="SignalP"/>
    </source>
</evidence>
<evidence type="ECO:0000313" key="2">
    <source>
        <dbReference type="EMBL" id="AFC85368.1"/>
    </source>
</evidence>
<keyword evidence="1" id="KW-0732">Signal</keyword>
<protein>
    <submittedName>
        <fullName evidence="2">Starvation-inducible outer membrane lipoprotein</fullName>
    </submittedName>
</protein>
<name>H8L1K8_FRAAD</name>
<dbReference type="eggNOG" id="COG3065">
    <property type="taxonomic scope" value="Bacteria"/>
</dbReference>
<dbReference type="RefSeq" id="WP_014402374.1">
    <property type="nucleotide sequence ID" value="NC_017033.1"/>
</dbReference>
<dbReference type="HOGENOM" id="CLU_100924_3_0_6"/>
<dbReference type="KEGG" id="fau:Fraau_0899"/>
<keyword evidence="3" id="KW-1185">Reference proteome</keyword>
<dbReference type="GO" id="GO:0019867">
    <property type="term" value="C:outer membrane"/>
    <property type="evidence" value="ECO:0007669"/>
    <property type="project" value="InterPro"/>
</dbReference>
<dbReference type="STRING" id="767434.Fraau_0899"/>
<feature type="chain" id="PRO_5003613585" evidence="1">
    <location>
        <begin position="27"/>
        <end position="171"/>
    </location>
</feature>
<dbReference type="Pfam" id="PF03843">
    <property type="entry name" value="Slp"/>
    <property type="match status" value="1"/>
</dbReference>